<feature type="binding site" evidence="4">
    <location>
        <position position="61"/>
    </location>
    <ligand>
        <name>Zn(2+)</name>
        <dbReference type="ChEBI" id="CHEBI:29105"/>
    </ligand>
</feature>
<dbReference type="RefSeq" id="WP_048084424.1">
    <property type="nucleotide sequence ID" value="NZ_CP006933.1"/>
</dbReference>
<keyword evidence="3 4" id="KW-0862">Zinc</keyword>
<evidence type="ECO:0000256" key="4">
    <source>
        <dbReference type="HAMAP-Rule" id="MF_01281"/>
    </source>
</evidence>
<dbReference type="EMBL" id="LN734822">
    <property type="protein sequence ID" value="CEL23741.1"/>
    <property type="molecule type" value="Genomic_DNA"/>
</dbReference>
<dbReference type="OrthoDB" id="372084at2157"/>
<dbReference type="GO" id="GO:0090614">
    <property type="term" value="F:5'-methylthioadenosine deaminase activity"/>
    <property type="evidence" value="ECO:0007669"/>
    <property type="project" value="UniProtKB-EC"/>
</dbReference>
<sequence>METQTILIKNTSIIDREVKKGSVLIENDKIVEITSDNTPTNADEVINGEGKCLIPGLVNTHTHLSMSLMRGLADDLPLDTWLNDHIWPVEANLEGEHCYVGALLSALEMIKSGTTTCNDMYFFMDDVARALDEAGMRGVICHGMIDLFDEEKRKAEFKETLRIIEKCHNTADGRIQVSLGPHTPYTCSPELLNWVRKKADEKGLRIHIHVSETEKEVDDSLNERMKRPFEYLEDLKFLGPDVLAAHSVWLSGAEIALIKANKVKLSHNPLSNMKLASGISPVSDLMANGVCVSLGTDGAASNNNLDLFQEMKMSSLLQKVRKLDPMVMPANKVLEMATINGAAALGMENEIGSIKVGKKADLVLVDMKAPHLTPYRNPVSHLVYSTEGADVSTVICNGNILMKEREVLVLDEAEVMARAENAAQDLLSRN</sequence>
<keyword evidence="1 4" id="KW-0479">Metal-binding</keyword>
<feature type="binding site" evidence="4">
    <location>
        <position position="90"/>
    </location>
    <ligand>
        <name>substrate</name>
    </ligand>
</feature>
<dbReference type="PATRIC" id="fig|2162.10.peg.86"/>
<dbReference type="Proteomes" id="UP000062768">
    <property type="component" value="Chromosome I"/>
</dbReference>
<dbReference type="GeneID" id="26738355"/>
<dbReference type="SUPFAM" id="SSF51338">
    <property type="entry name" value="Composite domain of metallo-dependent hydrolases"/>
    <property type="match status" value="1"/>
</dbReference>
<comment type="cofactor">
    <cofactor evidence="4">
        <name>Zn(2+)</name>
        <dbReference type="ChEBI" id="CHEBI:29105"/>
    </cofactor>
    <text evidence="4">Binds 1 zinc ion per subunit.</text>
</comment>
<dbReference type="EMBL" id="CP006933">
    <property type="protein sequence ID" value="AIS30952.1"/>
    <property type="molecule type" value="Genomic_DNA"/>
</dbReference>
<dbReference type="EC" id="3.5.4.41" evidence="4"/>
<keyword evidence="2 4" id="KW-0378">Hydrolase</keyword>
<comment type="catalytic activity">
    <reaction evidence="4">
        <text>S-adenosyl-L-homocysteine + H2O + H(+) = S-inosyl-L-homocysteine + NH4(+)</text>
        <dbReference type="Rhea" id="RHEA:20716"/>
        <dbReference type="ChEBI" id="CHEBI:15377"/>
        <dbReference type="ChEBI" id="CHEBI:15378"/>
        <dbReference type="ChEBI" id="CHEBI:28938"/>
        <dbReference type="ChEBI" id="CHEBI:57856"/>
        <dbReference type="ChEBI" id="CHEBI:57985"/>
        <dbReference type="EC" id="3.5.4.28"/>
    </reaction>
</comment>
<accession>A0A089ZAE9</accession>
<dbReference type="GO" id="GO:0090613">
    <property type="term" value="F:5'-deoxyadenosine deaminase activity"/>
    <property type="evidence" value="ECO:0007669"/>
    <property type="project" value="UniProtKB-UniRule"/>
</dbReference>
<dbReference type="CDD" id="cd01298">
    <property type="entry name" value="ATZ_TRZ_like"/>
    <property type="match status" value="1"/>
</dbReference>
<dbReference type="InterPro" id="IPR006680">
    <property type="entry name" value="Amidohydro-rel"/>
</dbReference>
<comment type="miscellaneous">
    <text evidence="4">SAH is a product of SAM methyltransferases and is known to be a feedback inhibitor of these enzymes. As a result of this inhibition, organisms have evolved efficient enzymes to metabolize SAH via different pathways. The pathway found in methanogens differs from the canonical pathway, it uses the deamination of S-adenosyl-L-homocysteine to form S-inosyl-L-homocysteine for the regeneration of SAM from S-adenosyl-L-homocysteine. 5'-deoxyadenosine is a radical SAM enzyme reaction product which strongly inhibits radical SAM enzymes. A pathway for removing this product must be present in methanogens where the MTA/SAH nucleosidase which normally metabolizes this compound is absent.</text>
</comment>
<dbReference type="UniPathway" id="UPA00315"/>
<evidence type="ECO:0000259" key="5">
    <source>
        <dbReference type="Pfam" id="PF01979"/>
    </source>
</evidence>
<dbReference type="Pfam" id="PF01979">
    <property type="entry name" value="Amidohydro_1"/>
    <property type="match status" value="1"/>
</dbReference>
<feature type="binding site" evidence="4">
    <location>
        <position position="297"/>
    </location>
    <ligand>
        <name>Zn(2+)</name>
        <dbReference type="ChEBI" id="CHEBI:29105"/>
    </ligand>
</feature>
<comment type="caution">
    <text evidence="4">Lacks conserved residue(s) required for the propagation of feature annotation.</text>
</comment>
<dbReference type="Gene3D" id="3.20.20.140">
    <property type="entry name" value="Metal-dependent hydrolases"/>
    <property type="match status" value="1"/>
</dbReference>
<evidence type="ECO:0000256" key="2">
    <source>
        <dbReference type="ARBA" id="ARBA00022801"/>
    </source>
</evidence>
<reference evidence="6" key="1">
    <citation type="submission" date="2013-12" db="EMBL/GenBank/DDBJ databases">
        <title>The complete genome sequence of Methanobacterium sp. BRM9.</title>
        <authorList>
            <consortium name="Pastoral Greenhouse Gas Research Consortium"/>
            <person name="Kelly W.J."/>
            <person name="Leahy S.C."/>
            <person name="Perry R."/>
            <person name="Li D."/>
            <person name="Altermann E."/>
            <person name="Lambie S.C."/>
            <person name="Attwood G.T."/>
        </authorList>
    </citation>
    <scope>NUCLEOTIDE SEQUENCE [LARGE SCALE GENOMIC DNA]</scope>
    <source>
        <strain evidence="6">BRM9</strain>
    </source>
</reference>
<dbReference type="GO" id="GO:0046872">
    <property type="term" value="F:metal ion binding"/>
    <property type="evidence" value="ECO:0007669"/>
    <property type="project" value="UniProtKB-KW"/>
</dbReference>
<feature type="domain" description="Amidohydrolase-related" evidence="5">
    <location>
        <begin position="53"/>
        <end position="400"/>
    </location>
</feature>
<dbReference type="Proteomes" id="UP000029661">
    <property type="component" value="Chromosome"/>
</dbReference>
<comment type="similarity">
    <text evidence="4">Belongs to the metallo-dependent hydrolases superfamily. MTA/SAH deaminase family.</text>
</comment>
<dbReference type="FunFam" id="3.20.20.140:FF:000014">
    <property type="entry name" value="5-methylthioadenosine/S-adenosylhomocysteine deaminase"/>
    <property type="match status" value="1"/>
</dbReference>
<keyword evidence="9" id="KW-1185">Reference proteome</keyword>
<feature type="binding site" evidence="4">
    <location>
        <position position="63"/>
    </location>
    <ligand>
        <name>Zn(2+)</name>
        <dbReference type="ChEBI" id="CHEBI:29105"/>
    </ligand>
</feature>
<evidence type="ECO:0000313" key="8">
    <source>
        <dbReference type="Proteomes" id="UP000029661"/>
    </source>
</evidence>
<evidence type="ECO:0000256" key="1">
    <source>
        <dbReference type="ARBA" id="ARBA00022723"/>
    </source>
</evidence>
<gene>
    <name evidence="7" type="primary">mtaD</name>
    <name evidence="4" type="synonym">dadD</name>
    <name evidence="6" type="ORF">BRM9_0121</name>
    <name evidence="7" type="ORF">MB9_0085</name>
</gene>
<dbReference type="KEGG" id="mfc:BRM9_0121"/>
<comment type="subunit">
    <text evidence="4">Homotetramer.</text>
</comment>
<dbReference type="PANTHER" id="PTHR43794:SF11">
    <property type="entry name" value="AMIDOHYDROLASE-RELATED DOMAIN-CONTAINING PROTEIN"/>
    <property type="match status" value="1"/>
</dbReference>
<dbReference type="HAMAP" id="MF_01281">
    <property type="entry name" value="MTA_SAH_deamin"/>
    <property type="match status" value="1"/>
</dbReference>
<protein>
    <recommendedName>
        <fullName evidence="4">5'-deoxyadenosine deaminase</fullName>
        <shortName evidence="4">5'-dA deaminase</shortName>
        <ecNumber evidence="4">3.5.4.41</ecNumber>
    </recommendedName>
    <alternativeName>
        <fullName evidence="4">5'-methylthioadenosine deaminase</fullName>
        <shortName evidence="4">MTA deaminase</shortName>
        <ecNumber evidence="4">3.5.4.31</ecNumber>
    </alternativeName>
    <alternativeName>
        <fullName evidence="4">Adenosine deaminase</fullName>
        <ecNumber evidence="4">3.5.4.4</ecNumber>
    </alternativeName>
    <alternativeName>
        <fullName evidence="4">S-adenosylhomocysteine deaminase</fullName>
        <shortName evidence="4">SAH deaminase</shortName>
        <ecNumber evidence="4">3.5.4.28</ecNumber>
    </alternativeName>
</protein>
<dbReference type="AlphaFoldDB" id="A0A089ZAE9"/>
<dbReference type="InterPro" id="IPR023512">
    <property type="entry name" value="Deaminase_MtaD/DadD"/>
</dbReference>
<dbReference type="InterPro" id="IPR011059">
    <property type="entry name" value="Metal-dep_hydrolase_composite"/>
</dbReference>
<dbReference type="InterPro" id="IPR032466">
    <property type="entry name" value="Metal_Hydrolase"/>
</dbReference>
<feature type="binding site" evidence="4">
    <location>
        <position position="182"/>
    </location>
    <ligand>
        <name>substrate</name>
    </ligand>
</feature>
<dbReference type="PANTHER" id="PTHR43794">
    <property type="entry name" value="AMINOHYDROLASE SSNA-RELATED"/>
    <property type="match status" value="1"/>
</dbReference>
<evidence type="ECO:0000256" key="3">
    <source>
        <dbReference type="ARBA" id="ARBA00022833"/>
    </source>
</evidence>
<feature type="binding site" evidence="4">
    <location>
        <position position="209"/>
    </location>
    <ligand>
        <name>Zn(2+)</name>
        <dbReference type="ChEBI" id="CHEBI:29105"/>
    </ligand>
</feature>
<proteinExistence type="inferred from homology"/>
<dbReference type="GO" id="GO:0050270">
    <property type="term" value="F:S-adenosylhomocysteine deaminase activity"/>
    <property type="evidence" value="ECO:0007669"/>
    <property type="project" value="UniProtKB-EC"/>
</dbReference>
<comment type="pathway">
    <text evidence="4">Amino-acid biosynthesis; S-adenosyl-L-methionine biosynthesis.</text>
</comment>
<name>A0A089ZAE9_METFO</name>
<evidence type="ECO:0000313" key="6">
    <source>
        <dbReference type="EMBL" id="AIS30952.1"/>
    </source>
</evidence>
<comment type="function">
    <text evidence="4">Catalyzes the deamination of three SAM-derived enzymatic products, namely 5'-deoxyadenosine, S-adenosyl-L-homocysteine, and 5'-methylthioadenosine, to produce the inosine analogs. Can also deaminate adenosine. The preferred substrate for this enzyme is 5'-deoxyadenosine, but all these substrates are efficiently deaminated. Likely functions in a S-adenosyl-L-methionine (SAM) recycling pathway from S-adenosyl-L-homocysteine (SAH) produced from SAM-dependent methylation reactions. May also be involved in the recycling of 5'-deoxyadenosine, whereupon the 5'-deoxyribose moiety of 5'-deoxyinosine is further metabolized to deoxyhexoses used for the biosynthesis of aromatic amino acids in methanogens.</text>
</comment>
<dbReference type="EC" id="3.5.4.31" evidence="4"/>
<dbReference type="STRING" id="2162.BRM9_0121"/>
<dbReference type="EC" id="3.5.4.4" evidence="4"/>
<organism evidence="6 8">
    <name type="scientific">Methanobacterium formicicum</name>
    <dbReference type="NCBI Taxonomy" id="2162"/>
    <lineage>
        <taxon>Archaea</taxon>
        <taxon>Methanobacteriati</taxon>
        <taxon>Methanobacteriota</taxon>
        <taxon>Methanomada group</taxon>
        <taxon>Methanobacteria</taxon>
        <taxon>Methanobacteriales</taxon>
        <taxon>Methanobacteriaceae</taxon>
        <taxon>Methanobacterium</taxon>
    </lineage>
</organism>
<evidence type="ECO:0000313" key="7">
    <source>
        <dbReference type="EMBL" id="CEL23741.1"/>
    </source>
</evidence>
<dbReference type="InterPro" id="IPR050287">
    <property type="entry name" value="MTA/SAH_deaminase"/>
</dbReference>
<reference evidence="7" key="2">
    <citation type="submission" date="2014-09" db="EMBL/GenBank/DDBJ databases">
        <authorList>
            <person name="Bishop-Lilly K.A."/>
            <person name="Broomall S.M."/>
            <person name="Chain P.S."/>
            <person name="Chertkov O."/>
            <person name="Coyne S.R."/>
            <person name="Daligault H.E."/>
            <person name="Davenport K.W."/>
            <person name="Erkkila T."/>
            <person name="Frey K.G."/>
            <person name="Gibbons H.S."/>
            <person name="Gu W."/>
            <person name="Jaissle J."/>
            <person name="Johnson S.L."/>
            <person name="Koroleva G.I."/>
            <person name="Ladner J.T."/>
            <person name="Lo C.-C."/>
            <person name="Minogue T.D."/>
            <person name="Munk C."/>
            <person name="Palacios G.F."/>
            <person name="Redden C.L."/>
            <person name="Rosenzweig C.N."/>
            <person name="Scholz M.B."/>
            <person name="Teshima H."/>
            <person name="Xu Y."/>
        </authorList>
    </citation>
    <scope>NUCLEOTIDE SEQUENCE</scope>
    <source>
        <strain evidence="7">Mb9</strain>
    </source>
</reference>
<comment type="catalytic activity">
    <reaction evidence="4">
        <text>5'-deoxyadenosine + H2O + H(+) = 5'-deoxyinosine + NH4(+)</text>
        <dbReference type="Rhea" id="RHEA:42892"/>
        <dbReference type="ChEBI" id="CHEBI:15377"/>
        <dbReference type="ChEBI" id="CHEBI:15378"/>
        <dbReference type="ChEBI" id="CHEBI:17319"/>
        <dbReference type="ChEBI" id="CHEBI:28938"/>
        <dbReference type="ChEBI" id="CHEBI:82775"/>
        <dbReference type="EC" id="3.5.4.41"/>
    </reaction>
</comment>
<dbReference type="GO" id="GO:0006556">
    <property type="term" value="P:S-adenosylmethionine biosynthetic process"/>
    <property type="evidence" value="ECO:0007669"/>
    <property type="project" value="UniProtKB-UniRule"/>
</dbReference>
<dbReference type="NCBIfam" id="NF004701">
    <property type="entry name" value="PRK06038.1"/>
    <property type="match status" value="1"/>
</dbReference>
<dbReference type="SUPFAM" id="SSF51556">
    <property type="entry name" value="Metallo-dependent hydrolases"/>
    <property type="match status" value="1"/>
</dbReference>
<dbReference type="EC" id="3.5.4.28" evidence="4"/>
<evidence type="ECO:0000313" key="9">
    <source>
        <dbReference type="Proteomes" id="UP000062768"/>
    </source>
</evidence>
<comment type="catalytic activity">
    <reaction evidence="4">
        <text>adenosine + H2O + H(+) = inosine + NH4(+)</text>
        <dbReference type="Rhea" id="RHEA:24408"/>
        <dbReference type="ChEBI" id="CHEBI:15377"/>
        <dbReference type="ChEBI" id="CHEBI:15378"/>
        <dbReference type="ChEBI" id="CHEBI:16335"/>
        <dbReference type="ChEBI" id="CHEBI:17596"/>
        <dbReference type="ChEBI" id="CHEBI:28938"/>
        <dbReference type="EC" id="3.5.4.4"/>
    </reaction>
</comment>
<dbReference type="GO" id="GO:0004000">
    <property type="term" value="F:adenosine deaminase activity"/>
    <property type="evidence" value="ECO:0007669"/>
    <property type="project" value="UniProtKB-UniRule"/>
</dbReference>
<feature type="binding site" evidence="4">
    <location>
        <position position="297"/>
    </location>
    <ligand>
        <name>substrate</name>
    </ligand>
</feature>
<comment type="catalytic activity">
    <reaction evidence="4">
        <text>S-methyl-5'-thioadenosine + H2O + H(+) = S-methyl-5'-thioinosine + NH4(+)</text>
        <dbReference type="Rhea" id="RHEA:25025"/>
        <dbReference type="ChEBI" id="CHEBI:15377"/>
        <dbReference type="ChEBI" id="CHEBI:15378"/>
        <dbReference type="ChEBI" id="CHEBI:17509"/>
        <dbReference type="ChEBI" id="CHEBI:28938"/>
        <dbReference type="ChEBI" id="CHEBI:48595"/>
        <dbReference type="EC" id="3.5.4.31"/>
    </reaction>
</comment>
<feature type="binding site" evidence="4">
    <location>
        <position position="212"/>
    </location>
    <ligand>
        <name>substrate</name>
    </ligand>
</feature>
<dbReference type="Gene3D" id="2.30.40.10">
    <property type="entry name" value="Urease, subunit C, domain 1"/>
    <property type="match status" value="1"/>
</dbReference>